<dbReference type="AlphaFoldDB" id="A0A445MUZ8"/>
<keyword evidence="5" id="KW-0813">Transport</keyword>
<keyword evidence="4 5" id="KW-0472">Membrane</keyword>
<dbReference type="EMBL" id="OJIN01000091">
    <property type="protein sequence ID" value="SPD73327.1"/>
    <property type="molecule type" value="Genomic_DNA"/>
</dbReference>
<dbReference type="PANTHER" id="PTHR30371:SF0">
    <property type="entry name" value="SEC-INDEPENDENT PROTEIN TRANSLOCASE PROTEIN TATC, CHLOROPLASTIC-RELATED"/>
    <property type="match status" value="1"/>
</dbReference>
<comment type="subunit">
    <text evidence="5">Forms a complex with TatA.</text>
</comment>
<evidence type="ECO:0000256" key="2">
    <source>
        <dbReference type="ARBA" id="ARBA00022692"/>
    </source>
</evidence>
<evidence type="ECO:0000313" key="6">
    <source>
        <dbReference type="EMBL" id="SPD73327.1"/>
    </source>
</evidence>
<protein>
    <recommendedName>
        <fullName evidence="5">Sec-independent protein translocase protein TatC</fullName>
    </recommendedName>
</protein>
<accession>A0A445MUZ8</accession>
<name>A0A445MUZ8_9BACT</name>
<comment type="subcellular location">
    <subcellularLocation>
        <location evidence="5">Cell membrane</location>
        <topology evidence="5">Multi-pass membrane protein</topology>
    </subcellularLocation>
    <subcellularLocation>
        <location evidence="1">Membrane</location>
        <topology evidence="1">Multi-pass membrane protein</topology>
    </subcellularLocation>
</comment>
<feature type="transmembrane region" description="Helical" evidence="5">
    <location>
        <begin position="161"/>
        <end position="183"/>
    </location>
</feature>
<feature type="transmembrane region" description="Helical" evidence="5">
    <location>
        <begin position="74"/>
        <end position="95"/>
    </location>
</feature>
<organism evidence="6">
    <name type="scientific">uncultured Desulfobacterium sp</name>
    <dbReference type="NCBI Taxonomy" id="201089"/>
    <lineage>
        <taxon>Bacteria</taxon>
        <taxon>Pseudomonadati</taxon>
        <taxon>Thermodesulfobacteriota</taxon>
        <taxon>Desulfobacteria</taxon>
        <taxon>Desulfobacterales</taxon>
        <taxon>Desulfobacteriaceae</taxon>
        <taxon>Desulfobacterium</taxon>
        <taxon>environmental samples</taxon>
    </lineage>
</organism>
<comment type="function">
    <text evidence="5">Part of the twin-arginine translocation (Tat) system that transports large folded proteins containing a characteristic twin-arginine motif in their signal peptide across membranes.</text>
</comment>
<dbReference type="HAMAP" id="MF_00902">
    <property type="entry name" value="TatC"/>
    <property type="match status" value="1"/>
</dbReference>
<keyword evidence="5" id="KW-1003">Cell membrane</keyword>
<feature type="transmembrane region" description="Helical" evidence="5">
    <location>
        <begin position="195"/>
        <end position="210"/>
    </location>
</feature>
<dbReference type="InterPro" id="IPR002033">
    <property type="entry name" value="TatC"/>
</dbReference>
<dbReference type="PRINTS" id="PR01840">
    <property type="entry name" value="TATCFAMILY"/>
</dbReference>
<dbReference type="Pfam" id="PF00902">
    <property type="entry name" value="TatC"/>
    <property type="match status" value="1"/>
</dbReference>
<keyword evidence="3 5" id="KW-1133">Transmembrane helix</keyword>
<comment type="similarity">
    <text evidence="5">Belongs to the TatC family.</text>
</comment>
<evidence type="ECO:0000256" key="1">
    <source>
        <dbReference type="ARBA" id="ARBA00004141"/>
    </source>
</evidence>
<gene>
    <name evidence="5 6" type="primary">tatC</name>
    <name evidence="6" type="ORF">PITCH_A1800013</name>
</gene>
<evidence type="ECO:0000256" key="3">
    <source>
        <dbReference type="ARBA" id="ARBA00022989"/>
    </source>
</evidence>
<keyword evidence="5" id="KW-0653">Protein transport</keyword>
<proteinExistence type="inferred from homology"/>
<dbReference type="GO" id="GO:0009977">
    <property type="term" value="F:proton motive force dependent protein transmembrane transporter activity"/>
    <property type="evidence" value="ECO:0007669"/>
    <property type="project" value="TreeGrafter"/>
</dbReference>
<comment type="caution">
    <text evidence="5">Lacks conserved residue(s) required for the propagation of feature annotation.</text>
</comment>
<feature type="transmembrane region" description="Helical" evidence="5">
    <location>
        <begin position="107"/>
        <end position="129"/>
    </location>
</feature>
<keyword evidence="2 5" id="KW-0812">Transmembrane</keyword>
<feature type="transmembrane region" description="Helical" evidence="5">
    <location>
        <begin position="20"/>
        <end position="38"/>
    </location>
</feature>
<sequence>MADQEKMPFLSHLEELRKRLISCVIAVALCFAICYYFSESLFQFLIQPLKAAMPEGSHLVFTGLPEMFVTYLKVAFVGGVLLAAPFLFYEIWMFVAPGLYRHEKKLVAPFVASSTILFVGGTLFGYYIAFPFGFKFLMGYSSEYVKPLPSAIEYFNFSLKLLFAFGIIFEVPIFIFFLARLGIVTTDNLKKSRKYAILGAFIVAAILTPPDVVSQFIMAGPLIVLYEAGILISKMAKSSKAQDKEKTEAGR</sequence>
<reference evidence="6" key="1">
    <citation type="submission" date="2018-01" db="EMBL/GenBank/DDBJ databases">
        <authorList>
            <person name="Regsiter A."/>
            <person name="William W."/>
        </authorList>
    </citation>
    <scope>NUCLEOTIDE SEQUENCE</scope>
    <source>
        <strain evidence="6">TRIP AH-1</strain>
    </source>
</reference>
<evidence type="ECO:0000256" key="5">
    <source>
        <dbReference type="HAMAP-Rule" id="MF_00902"/>
    </source>
</evidence>
<evidence type="ECO:0000256" key="4">
    <source>
        <dbReference type="ARBA" id="ARBA00023136"/>
    </source>
</evidence>
<keyword evidence="5" id="KW-0811">Translocation</keyword>
<dbReference type="GO" id="GO:0043953">
    <property type="term" value="P:protein transport by the Tat complex"/>
    <property type="evidence" value="ECO:0007669"/>
    <property type="project" value="UniProtKB-UniRule"/>
</dbReference>
<dbReference type="NCBIfam" id="TIGR00945">
    <property type="entry name" value="tatC"/>
    <property type="match status" value="1"/>
</dbReference>
<dbReference type="GO" id="GO:0065002">
    <property type="term" value="P:intracellular protein transmembrane transport"/>
    <property type="evidence" value="ECO:0007669"/>
    <property type="project" value="TreeGrafter"/>
</dbReference>
<dbReference type="GO" id="GO:0033281">
    <property type="term" value="C:TAT protein transport complex"/>
    <property type="evidence" value="ECO:0007669"/>
    <property type="project" value="UniProtKB-UniRule"/>
</dbReference>
<dbReference type="PANTHER" id="PTHR30371">
    <property type="entry name" value="SEC-INDEPENDENT PROTEIN TRANSLOCASE PROTEIN TATC"/>
    <property type="match status" value="1"/>
</dbReference>